<dbReference type="InterPro" id="IPR002656">
    <property type="entry name" value="Acyl_transf_3_dom"/>
</dbReference>
<evidence type="ECO:0000259" key="2">
    <source>
        <dbReference type="Pfam" id="PF01757"/>
    </source>
</evidence>
<keyword evidence="3" id="KW-0012">Acyltransferase</keyword>
<evidence type="ECO:0000313" key="4">
    <source>
        <dbReference type="Proteomes" id="UP000236884"/>
    </source>
</evidence>
<proteinExistence type="predicted"/>
<feature type="transmembrane region" description="Helical" evidence="1">
    <location>
        <begin position="230"/>
        <end position="248"/>
    </location>
</feature>
<protein>
    <submittedName>
        <fullName evidence="3">Acyltransferase family protein</fullName>
    </submittedName>
</protein>
<dbReference type="RefSeq" id="WP_096357148.1">
    <property type="nucleotide sequence ID" value="NZ_AP014946.1"/>
</dbReference>
<dbReference type="OrthoDB" id="9767863at2"/>
<keyword evidence="1" id="KW-0812">Transmembrane</keyword>
<keyword evidence="3" id="KW-0808">Transferase</keyword>
<dbReference type="GO" id="GO:0016747">
    <property type="term" value="F:acyltransferase activity, transferring groups other than amino-acyl groups"/>
    <property type="evidence" value="ECO:0007669"/>
    <property type="project" value="InterPro"/>
</dbReference>
<feature type="transmembrane region" description="Helical" evidence="1">
    <location>
        <begin position="85"/>
        <end position="104"/>
    </location>
</feature>
<name>A0A0S3PXN2_9BRAD</name>
<feature type="transmembrane region" description="Helical" evidence="1">
    <location>
        <begin position="296"/>
        <end position="323"/>
    </location>
</feature>
<sequence>MPYPHDDPRTQNSYDFVRFFAASCVLYSHHFDLAGFDEPIVPGYRADFGQFGVAIFFALSGFLICQSLQRSTDWVRFFAARFFRIMPNLAFVLIVSSLTTLIWYRNGAHLSAHTSYVAENLAMFVRGVTKFIPGVFGNAERQDINDPLWTLPYEFWLYVLLAALFFVGRRFSGIAVTIAALAIAAIWLYCQSEDVDFMLGPLESDDLFRLSAYFLAGSLLAILWPHISRFAIPLGIAGLVVAFTVRRVTDEETALSAIALAAAVIGLGSTKLLAWFARGGDASYGIYVFAWPVQQFALLLVGAFWPSMALAFVITVAIGYATWHSFEKRAMTLPARISRAAHARA</sequence>
<dbReference type="Proteomes" id="UP000236884">
    <property type="component" value="Chromosome"/>
</dbReference>
<feature type="transmembrane region" description="Helical" evidence="1">
    <location>
        <begin position="255"/>
        <end position="276"/>
    </location>
</feature>
<organism evidence="3 4">
    <name type="scientific">Variibacter gotjawalensis</name>
    <dbReference type="NCBI Taxonomy" id="1333996"/>
    <lineage>
        <taxon>Bacteria</taxon>
        <taxon>Pseudomonadati</taxon>
        <taxon>Pseudomonadota</taxon>
        <taxon>Alphaproteobacteria</taxon>
        <taxon>Hyphomicrobiales</taxon>
        <taxon>Nitrobacteraceae</taxon>
        <taxon>Variibacter</taxon>
    </lineage>
</organism>
<dbReference type="GO" id="GO:0000271">
    <property type="term" value="P:polysaccharide biosynthetic process"/>
    <property type="evidence" value="ECO:0007669"/>
    <property type="project" value="TreeGrafter"/>
</dbReference>
<accession>A0A0S3PXN2</accession>
<dbReference type="PANTHER" id="PTHR23028">
    <property type="entry name" value="ACETYLTRANSFERASE"/>
    <property type="match status" value="1"/>
</dbReference>
<keyword evidence="4" id="KW-1185">Reference proteome</keyword>
<dbReference type="PANTHER" id="PTHR23028:SF53">
    <property type="entry name" value="ACYL_TRANSF_3 DOMAIN-CONTAINING PROTEIN"/>
    <property type="match status" value="1"/>
</dbReference>
<feature type="domain" description="Acyltransferase 3" evidence="2">
    <location>
        <begin position="13"/>
        <end position="323"/>
    </location>
</feature>
<dbReference type="InterPro" id="IPR050879">
    <property type="entry name" value="Acyltransferase_3"/>
</dbReference>
<evidence type="ECO:0000256" key="1">
    <source>
        <dbReference type="SAM" id="Phobius"/>
    </source>
</evidence>
<dbReference type="EMBL" id="AP014946">
    <property type="protein sequence ID" value="BAT60698.1"/>
    <property type="molecule type" value="Genomic_DNA"/>
</dbReference>
<evidence type="ECO:0000313" key="3">
    <source>
        <dbReference type="EMBL" id="BAT60698.1"/>
    </source>
</evidence>
<keyword evidence="1" id="KW-0472">Membrane</keyword>
<reference evidence="3 4" key="1">
    <citation type="submission" date="2015-08" db="EMBL/GenBank/DDBJ databases">
        <title>Investigation of the bacterial diversity of lava forest soil.</title>
        <authorList>
            <person name="Lee J.S."/>
        </authorList>
    </citation>
    <scope>NUCLEOTIDE SEQUENCE [LARGE SCALE GENOMIC DNA]</scope>
    <source>
        <strain evidence="3 4">GJW-30</strain>
    </source>
</reference>
<keyword evidence="1" id="KW-1133">Transmembrane helix</keyword>
<dbReference type="GO" id="GO:0016020">
    <property type="term" value="C:membrane"/>
    <property type="evidence" value="ECO:0007669"/>
    <property type="project" value="TreeGrafter"/>
</dbReference>
<dbReference type="KEGG" id="vgo:GJW-30_1_03247"/>
<dbReference type="AlphaFoldDB" id="A0A0S3PXN2"/>
<feature type="transmembrane region" description="Helical" evidence="1">
    <location>
        <begin position="48"/>
        <end position="65"/>
    </location>
</feature>
<dbReference type="Pfam" id="PF01757">
    <property type="entry name" value="Acyl_transf_3"/>
    <property type="match status" value="1"/>
</dbReference>
<feature type="transmembrane region" description="Helical" evidence="1">
    <location>
        <begin position="155"/>
        <end position="187"/>
    </location>
</feature>
<gene>
    <name evidence="3" type="ORF">GJW-30_1_03247</name>
</gene>